<evidence type="ECO:0000259" key="4">
    <source>
        <dbReference type="Pfam" id="PF04909"/>
    </source>
</evidence>
<reference evidence="5" key="1">
    <citation type="journal article" date="2014" name="Int. J. Syst. Evol. Microbiol.">
        <title>Complete genome sequence of Corynebacterium casei LMG S-19264T (=DSM 44701T), isolated from a smear-ripened cheese.</title>
        <authorList>
            <consortium name="US DOE Joint Genome Institute (JGI-PGF)"/>
            <person name="Walter F."/>
            <person name="Albersmeier A."/>
            <person name="Kalinowski J."/>
            <person name="Ruckert C."/>
        </authorList>
    </citation>
    <scope>NUCLEOTIDE SEQUENCE</scope>
    <source>
        <strain evidence="5">CGMCC 1.15330</strain>
    </source>
</reference>
<dbReference type="InterPro" id="IPR032466">
    <property type="entry name" value="Metal_Hydrolase"/>
</dbReference>
<comment type="caution">
    <text evidence="5">The sequence shown here is derived from an EMBL/GenBank/DDBJ whole genome shotgun (WGS) entry which is preliminary data.</text>
</comment>
<dbReference type="RefSeq" id="WP_188659552.1">
    <property type="nucleotide sequence ID" value="NZ_BMIH01000004.1"/>
</dbReference>
<proteinExistence type="predicted"/>
<accession>A0A916TC28</accession>
<dbReference type="Pfam" id="PF04909">
    <property type="entry name" value="Amidohydro_2"/>
    <property type="match status" value="1"/>
</dbReference>
<dbReference type="Proteomes" id="UP000623067">
    <property type="component" value="Unassembled WGS sequence"/>
</dbReference>
<sequence length="330" mass="35905">MLDRIATLVATALLAAAPAAAQAPPRYAVIDMHFHADRPDDEGPPGGKACGPYEEWAPRDPGADIDAYLQWFTGAPPCRTVLASPTDPVVLRDRGIAMLKRHKVLALAGGAAATVEDYRSHAEGHILPARGFGSSGELPPIAELRALHAAGRLAALSEITTQYAGIAPDDPRLEPYYALAEELDIPVGIHMGPGPPGTAYFATPGYRAALGDPLRLEPVLIRHPRLRVYVMHAGWPLADAMIALMFAHPQVYVDVAVLDWAYPPAHFHAYLRRLVEAGFERRIMFGSDNMVWPGAIPVAIRRIETVPFLSARQKRLILHDNAARFLRIEG</sequence>
<dbReference type="PANTHER" id="PTHR21240">
    <property type="entry name" value="2-AMINO-3-CARBOXYLMUCONATE-6-SEMIALDEHYDE DECARBOXYLASE"/>
    <property type="match status" value="1"/>
</dbReference>
<name>A0A916TC28_9SPHN</name>
<evidence type="ECO:0000313" key="5">
    <source>
        <dbReference type="EMBL" id="GGB38286.1"/>
    </source>
</evidence>
<keyword evidence="3" id="KW-0732">Signal</keyword>
<reference evidence="5" key="2">
    <citation type="submission" date="2020-09" db="EMBL/GenBank/DDBJ databases">
        <authorList>
            <person name="Sun Q."/>
            <person name="Zhou Y."/>
        </authorList>
    </citation>
    <scope>NUCLEOTIDE SEQUENCE</scope>
    <source>
        <strain evidence="5">CGMCC 1.15330</strain>
    </source>
</reference>
<dbReference type="PANTHER" id="PTHR21240:SF28">
    <property type="entry name" value="ISO-OROTATE DECARBOXYLASE (EUROFUNG)"/>
    <property type="match status" value="1"/>
</dbReference>
<evidence type="ECO:0000256" key="2">
    <source>
        <dbReference type="SAM" id="MobiDB-lite"/>
    </source>
</evidence>
<evidence type="ECO:0000256" key="1">
    <source>
        <dbReference type="ARBA" id="ARBA00023239"/>
    </source>
</evidence>
<dbReference type="GO" id="GO:0019748">
    <property type="term" value="P:secondary metabolic process"/>
    <property type="evidence" value="ECO:0007669"/>
    <property type="project" value="TreeGrafter"/>
</dbReference>
<dbReference type="InterPro" id="IPR032465">
    <property type="entry name" value="ACMSD"/>
</dbReference>
<dbReference type="GO" id="GO:0016831">
    <property type="term" value="F:carboxy-lyase activity"/>
    <property type="evidence" value="ECO:0007669"/>
    <property type="project" value="InterPro"/>
</dbReference>
<dbReference type="GO" id="GO:0005737">
    <property type="term" value="C:cytoplasm"/>
    <property type="evidence" value="ECO:0007669"/>
    <property type="project" value="TreeGrafter"/>
</dbReference>
<dbReference type="AlphaFoldDB" id="A0A916TC28"/>
<dbReference type="EMBL" id="BMIH01000004">
    <property type="protein sequence ID" value="GGB38286.1"/>
    <property type="molecule type" value="Genomic_DNA"/>
</dbReference>
<keyword evidence="6" id="KW-1185">Reference proteome</keyword>
<evidence type="ECO:0000313" key="6">
    <source>
        <dbReference type="Proteomes" id="UP000623067"/>
    </source>
</evidence>
<protein>
    <submittedName>
        <fullName evidence="5">Metal-dependent hydrolase</fullName>
    </submittedName>
</protein>
<organism evidence="5 6">
    <name type="scientific">Sphingomonas metalli</name>
    <dbReference type="NCBI Taxonomy" id="1779358"/>
    <lineage>
        <taxon>Bacteria</taxon>
        <taxon>Pseudomonadati</taxon>
        <taxon>Pseudomonadota</taxon>
        <taxon>Alphaproteobacteria</taxon>
        <taxon>Sphingomonadales</taxon>
        <taxon>Sphingomonadaceae</taxon>
        <taxon>Sphingomonas</taxon>
    </lineage>
</organism>
<feature type="signal peptide" evidence="3">
    <location>
        <begin position="1"/>
        <end position="21"/>
    </location>
</feature>
<feature type="chain" id="PRO_5036863045" evidence="3">
    <location>
        <begin position="22"/>
        <end position="330"/>
    </location>
</feature>
<evidence type="ECO:0000256" key="3">
    <source>
        <dbReference type="SAM" id="SignalP"/>
    </source>
</evidence>
<keyword evidence="1" id="KW-0456">Lyase</keyword>
<dbReference type="SUPFAM" id="SSF51556">
    <property type="entry name" value="Metallo-dependent hydrolases"/>
    <property type="match status" value="1"/>
</dbReference>
<feature type="domain" description="Amidohydrolase-related" evidence="4">
    <location>
        <begin position="30"/>
        <end position="328"/>
    </location>
</feature>
<dbReference type="InterPro" id="IPR006680">
    <property type="entry name" value="Amidohydro-rel"/>
</dbReference>
<dbReference type="Gene3D" id="3.20.20.140">
    <property type="entry name" value="Metal-dependent hydrolases"/>
    <property type="match status" value="1"/>
</dbReference>
<keyword evidence="5" id="KW-0378">Hydrolase</keyword>
<gene>
    <name evidence="5" type="ORF">GCM10011380_29610</name>
</gene>
<feature type="region of interest" description="Disordered" evidence="2">
    <location>
        <begin position="36"/>
        <end position="55"/>
    </location>
</feature>
<dbReference type="GO" id="GO:0016787">
    <property type="term" value="F:hydrolase activity"/>
    <property type="evidence" value="ECO:0007669"/>
    <property type="project" value="UniProtKB-KW"/>
</dbReference>